<proteinExistence type="predicted"/>
<feature type="region of interest" description="Disordered" evidence="1">
    <location>
        <begin position="1"/>
        <end position="20"/>
    </location>
</feature>
<feature type="compositionally biased region" description="Low complexity" evidence="1">
    <location>
        <begin position="839"/>
        <end position="849"/>
    </location>
</feature>
<gene>
    <name evidence="2" type="ORF">Q9L58_010523</name>
</gene>
<feature type="compositionally biased region" description="Acidic residues" evidence="1">
    <location>
        <begin position="315"/>
        <end position="327"/>
    </location>
</feature>
<feature type="region of interest" description="Disordered" evidence="1">
    <location>
        <begin position="839"/>
        <end position="867"/>
    </location>
</feature>
<dbReference type="EMBL" id="JBBBZM010000459">
    <property type="protein sequence ID" value="KAL0630630.1"/>
    <property type="molecule type" value="Genomic_DNA"/>
</dbReference>
<dbReference type="Proteomes" id="UP001447188">
    <property type="component" value="Unassembled WGS sequence"/>
</dbReference>
<feature type="compositionally biased region" description="Low complexity" evidence="1">
    <location>
        <begin position="547"/>
        <end position="563"/>
    </location>
</feature>
<feature type="region of interest" description="Disordered" evidence="1">
    <location>
        <begin position="411"/>
        <end position="513"/>
    </location>
</feature>
<protein>
    <submittedName>
        <fullName evidence="2">Uncharacterized protein</fullName>
    </submittedName>
</protein>
<feature type="region of interest" description="Disordered" evidence="1">
    <location>
        <begin position="299"/>
        <end position="390"/>
    </location>
</feature>
<reference evidence="2 3" key="1">
    <citation type="submission" date="2024-02" db="EMBL/GenBank/DDBJ databases">
        <title>Discinaceae phylogenomics.</title>
        <authorList>
            <person name="Dirks A.C."/>
            <person name="James T.Y."/>
        </authorList>
    </citation>
    <scope>NUCLEOTIDE SEQUENCE [LARGE SCALE GENOMIC DNA]</scope>
    <source>
        <strain evidence="2 3">ACD0624</strain>
    </source>
</reference>
<feature type="compositionally biased region" description="Basic residues" evidence="1">
    <location>
        <begin position="581"/>
        <end position="593"/>
    </location>
</feature>
<feature type="region of interest" description="Disordered" evidence="1">
    <location>
        <begin position="538"/>
        <end position="607"/>
    </location>
</feature>
<evidence type="ECO:0000313" key="2">
    <source>
        <dbReference type="EMBL" id="KAL0630630.1"/>
    </source>
</evidence>
<accession>A0ABR3G3X1</accession>
<keyword evidence="3" id="KW-1185">Reference proteome</keyword>
<feature type="region of interest" description="Disordered" evidence="1">
    <location>
        <begin position="215"/>
        <end position="247"/>
    </location>
</feature>
<feature type="compositionally biased region" description="Polar residues" evidence="1">
    <location>
        <begin position="346"/>
        <end position="358"/>
    </location>
</feature>
<feature type="compositionally biased region" description="Polar residues" evidence="1">
    <location>
        <begin position="850"/>
        <end position="859"/>
    </location>
</feature>
<organism evidence="2 3">
    <name type="scientific">Discina gigas</name>
    <dbReference type="NCBI Taxonomy" id="1032678"/>
    <lineage>
        <taxon>Eukaryota</taxon>
        <taxon>Fungi</taxon>
        <taxon>Dikarya</taxon>
        <taxon>Ascomycota</taxon>
        <taxon>Pezizomycotina</taxon>
        <taxon>Pezizomycetes</taxon>
        <taxon>Pezizales</taxon>
        <taxon>Discinaceae</taxon>
        <taxon>Discina</taxon>
    </lineage>
</organism>
<sequence length="899" mass="96009">MSSFGKRKGPGGTHHGSNLRPIARADAHTKVEIEPAFPLPLCLLDEESDEYGLYHCIRVHRVAPAPAPAPAPGPALAEVEADVLQSPVAACKNEDDDASACTCTCNIQAGTGQPLTHGNSLCIKGDPSLTEYVLQSPVAKNEDDEASTCTCTCSLTENEQSSVKAEIDDDPAYHSTSTQENGDIQGNVQTNALAISSTQTLLDLAAGDLLASAVESTEDDDANSGQDLDQDLNLNIGEGEFSMGGEDNARDLPADTLAFAMDHDDHDIDQDLNQVVDEDVLPSYSVSGRGIQYVAADSAPGGVWRDSTPDHGQEYEEEEEEEEEEIEKEVSPPSSPDELWNDAEYSISSGGSNCSADSDYQMREISSPYEPDEDNEEPVLPTNPESHGIDRLVLPPLFGLEHYRDILALTVADAQDPFPSRPSLKETVDRYKNHKPQVLGTGLGPDMDGPQPSSEGRSAAINPRGSPSSSALPAEVSDGTPTTEASSILPRRRSRRYLKIPSHDRTTRSMVNGQALYKQLPGYGTSIKKFLSKKIEKVRGRGRLSRSPLTEGSSLGEGSTSPPRATRTRKSSVSAENESPRRRRKTISRSKRGRTTEPEGNGPALTPVVMPLVNKFLHLGGSRNPRSNGGPIAGLIGAGTVPRIPSPLGNPATTHPLGGYSYFGHLRSPEPVMSGLEMADPESSRSVKRVCRAASAPVTSNTFNFMDLTISEDPPSTRTPLLPSRLSGNAFCRVHGRPITRSIHPLRTHGSRTETQHGILRYPASTMHMASLQNRSDSASTAPGETAAFIPASFGEIVTTTGHDWTIANANRWIALANATAGEGSNLVALGLVSEIASASTPSNSAPSSQHPGSITSETRSQDEGRYIQMPDGGWVNAADMAAAARYTCGSDGKWSKIE</sequence>
<comment type="caution">
    <text evidence="2">The sequence shown here is derived from an EMBL/GenBank/DDBJ whole genome shotgun (WGS) entry which is preliminary data.</text>
</comment>
<evidence type="ECO:0000256" key="1">
    <source>
        <dbReference type="SAM" id="MobiDB-lite"/>
    </source>
</evidence>
<name>A0ABR3G3X1_9PEZI</name>
<evidence type="ECO:0000313" key="3">
    <source>
        <dbReference type="Proteomes" id="UP001447188"/>
    </source>
</evidence>